<keyword evidence="2" id="KW-0378">Hydrolase</keyword>
<dbReference type="InterPro" id="IPR011545">
    <property type="entry name" value="DEAD/DEAH_box_helicase_dom"/>
</dbReference>
<evidence type="ECO:0000256" key="1">
    <source>
        <dbReference type="ARBA" id="ARBA00022741"/>
    </source>
</evidence>
<dbReference type="Pfam" id="PF05773">
    <property type="entry name" value="RWD"/>
    <property type="match status" value="1"/>
</dbReference>
<feature type="compositionally biased region" description="Basic residues" evidence="5">
    <location>
        <begin position="1"/>
        <end position="12"/>
    </location>
</feature>
<dbReference type="Gene3D" id="3.40.50.300">
    <property type="entry name" value="P-loop containing nucleotide triphosphate hydrolases"/>
    <property type="match status" value="2"/>
</dbReference>
<feature type="domain" description="RWD" evidence="6">
    <location>
        <begin position="404"/>
        <end position="501"/>
    </location>
</feature>
<evidence type="ECO:0008006" key="11">
    <source>
        <dbReference type="Google" id="ProtNLM"/>
    </source>
</evidence>
<evidence type="ECO:0000256" key="2">
    <source>
        <dbReference type="ARBA" id="ARBA00022801"/>
    </source>
</evidence>
<reference evidence="9" key="1">
    <citation type="submission" date="2023-08" db="EMBL/GenBank/DDBJ databases">
        <title>Black Yeasts Isolated from many extreme environments.</title>
        <authorList>
            <person name="Coleine C."/>
            <person name="Stajich J.E."/>
            <person name="Selbmann L."/>
        </authorList>
    </citation>
    <scope>NUCLEOTIDE SEQUENCE</scope>
    <source>
        <strain evidence="9">CCFEE 5401</strain>
    </source>
</reference>
<sequence>MPAPKAQKKSKKPAPEEPELPNPFATGKGKGSKTDAAAIAAAAAEAEKKRADTRTLLAGASWTGKLPQTLFNEHVQKQATWQKPDYSVRQTPNGFTGAVTLRQKNPKTQEITVLPPIIPPRPYMEEKGAQPSAVEARHFAATYALFRVCNMKNMAMALPPQYRDLWRGDFAELKKEAVAQGNGYLYEADPFLAVKNRDEDRRVKEKERADREKKRAVEVKQASVAVSMDGQVRKLDKGWAKAPKVEMGVKIRKEVEHMVRTQGTWNPHGIQLGEQDVQRIRQKLVSFGFRSSHVEEALDVCGTQEECIEWLLIHLPEDDVPAWALPENYLAGLALGASDLVREGRIKRLASAGYPRDVCAEILDGCGGDEGQAAFKLQRRLVDTGTGIAEADVPDDGGIEIWKEEQATLDAIFTDRYSAKGNICSIELEVRTPSKEMITVRARPSKDYPNTLPAISLEAPLPAYIKLSILRQLLSHAQHNLLGDMMLFSLLDWLEQEIPRIIEHPDPLRNIANATSVDVDTAAQSTTTRSKQRRHPRSITWTAHTPLSKRLQLDWTNKQSSPAQQSMLKVRQGLPAWKLRDRIVSTVTANQVTIISGETGSGKSTQSVQFVLDDLIWQGYGEQANIVCTQPRRISAIGLADRVADERCGRVGEEIGYTIRGESKQRAGVTKITFVTTGVLLRRLQTSGGSAKDVVDSLADVSHVVIDEVHERSLDTDFLLVLVRDVLRVRKDLKLILMSATLDAQVFERYFAGAASVGLVEIEGRTHPVQDVHLMQIRNMMGGYGADVPEEEGEEEGGGGVVDDWSMAGSHRAPRQEKPRKQYAQLGHDGHNIDYDMICQVVRHIDRELGNEEGGILIFLPGTMEIDRTIRALNGVANLHALPLHAGLQSAEQRRVFAKPPRGLRKVVASTNVAETSITIDDIVAVIDTGRVKETSFDPTNNMVRLTETWASRAACKQRRGRAGRVRAGKCYKLYTENQESKMAERPEPEIRRVPLEQLCLSVKAMGVSDIPAFLASALTPPEVLSVSGALDLLNRVGALEQNELTALGRHMSMIPADLRCSKLMVYGAAFGCLDACLTIAATLTVKSPFVSPQPKRDEAKAAKTVFSGPGAGDLLCDLRAYEEWLGRRAQGEPTSSLRRWCDANFLSNQTLFDIASTRSQYISSLQEIGFVPNRGHGAIPESYNRNNGNEVLLRSLIAGAFQPQLARIELPDAKFVGTVAGAIAVDPEAHTIKYFSRENGRVFVHPSSTLFSAQGFQGNSRFMAYFAKMATSKIFIRELTPFNVYSLLMFGGKMEIDELGRGLVVDGWVRVKGWARIGVLVSRLRGLLDEVLARKVDEPGLEMSETGIVSLVARVVAFDGMDR</sequence>
<dbReference type="FunFam" id="3.40.50.300:FF:001214">
    <property type="entry name" value="DExH-box ATP-dependent RNA helicase"/>
    <property type="match status" value="1"/>
</dbReference>
<keyword evidence="4" id="KW-0067">ATP-binding</keyword>
<dbReference type="PANTHER" id="PTHR18934:SF267">
    <property type="entry name" value="ATP-DEPENDENT RNA HELICASE YLR419W-RELATED"/>
    <property type="match status" value="1"/>
</dbReference>
<proteinExistence type="predicted"/>
<keyword evidence="3" id="KW-0347">Helicase</keyword>
<dbReference type="InterPro" id="IPR016135">
    <property type="entry name" value="UBQ-conjugating_enzyme/RWD"/>
</dbReference>
<feature type="domain" description="Helicase C-terminal" evidence="8">
    <location>
        <begin position="837"/>
        <end position="1007"/>
    </location>
</feature>
<feature type="compositionally biased region" description="Polar residues" evidence="5">
    <location>
        <begin position="520"/>
        <end position="529"/>
    </location>
</feature>
<dbReference type="GO" id="GO:0003723">
    <property type="term" value="F:RNA binding"/>
    <property type="evidence" value="ECO:0007669"/>
    <property type="project" value="TreeGrafter"/>
</dbReference>
<dbReference type="InterPro" id="IPR059023">
    <property type="entry name" value="RNA_hel_CTD"/>
</dbReference>
<comment type="caution">
    <text evidence="9">The sequence shown here is derived from an EMBL/GenBank/DDBJ whole genome shotgun (WGS) entry which is preliminary data.</text>
</comment>
<evidence type="ECO:0000256" key="3">
    <source>
        <dbReference type="ARBA" id="ARBA00022806"/>
    </source>
</evidence>
<evidence type="ECO:0000256" key="5">
    <source>
        <dbReference type="SAM" id="MobiDB-lite"/>
    </source>
</evidence>
<keyword evidence="1" id="KW-0547">Nucleotide-binding</keyword>
<dbReference type="PROSITE" id="PS51194">
    <property type="entry name" value="HELICASE_CTER"/>
    <property type="match status" value="1"/>
</dbReference>
<evidence type="ECO:0000313" key="10">
    <source>
        <dbReference type="Proteomes" id="UP001310890"/>
    </source>
</evidence>
<dbReference type="SUPFAM" id="SSF54495">
    <property type="entry name" value="UBC-like"/>
    <property type="match status" value="1"/>
</dbReference>
<evidence type="ECO:0000259" key="7">
    <source>
        <dbReference type="PROSITE" id="PS51192"/>
    </source>
</evidence>
<dbReference type="InterPro" id="IPR009060">
    <property type="entry name" value="UBA-like_sf"/>
</dbReference>
<dbReference type="CDD" id="cd23827">
    <property type="entry name" value="RWD_YLR419W-like"/>
    <property type="match status" value="1"/>
</dbReference>
<evidence type="ECO:0000259" key="6">
    <source>
        <dbReference type="PROSITE" id="PS50908"/>
    </source>
</evidence>
<dbReference type="SMART" id="SM00490">
    <property type="entry name" value="HELICc"/>
    <property type="match status" value="1"/>
</dbReference>
<feature type="region of interest" description="Disordered" evidence="5">
    <location>
        <begin position="520"/>
        <end position="539"/>
    </location>
</feature>
<dbReference type="GO" id="GO:1990904">
    <property type="term" value="C:ribonucleoprotein complex"/>
    <property type="evidence" value="ECO:0007669"/>
    <property type="project" value="UniProtKB-ARBA"/>
</dbReference>
<gene>
    <name evidence="9" type="ORF">LTR62_000312</name>
</gene>
<dbReference type="PROSITE" id="PS00690">
    <property type="entry name" value="DEAH_ATP_HELICASE"/>
    <property type="match status" value="1"/>
</dbReference>
<feature type="compositionally biased region" description="Acidic residues" evidence="5">
    <location>
        <begin position="788"/>
        <end position="797"/>
    </location>
</feature>
<dbReference type="Gene3D" id="1.20.120.1080">
    <property type="match status" value="1"/>
</dbReference>
<dbReference type="SUPFAM" id="SSF46934">
    <property type="entry name" value="UBA-like"/>
    <property type="match status" value="1"/>
</dbReference>
<dbReference type="InterPro" id="IPR011709">
    <property type="entry name" value="DEAD-box_helicase_OB_fold"/>
</dbReference>
<feature type="region of interest" description="Disordered" evidence="5">
    <location>
        <begin position="785"/>
        <end position="822"/>
    </location>
</feature>
<dbReference type="Pfam" id="PF26026">
    <property type="entry name" value="RNA_hel_CTD"/>
    <property type="match status" value="1"/>
</dbReference>
<dbReference type="InterPro" id="IPR014001">
    <property type="entry name" value="Helicase_ATP-bd"/>
</dbReference>
<dbReference type="SUPFAM" id="SSF52540">
    <property type="entry name" value="P-loop containing nucleoside triphosphate hydrolases"/>
    <property type="match status" value="1"/>
</dbReference>
<dbReference type="InterPro" id="IPR001650">
    <property type="entry name" value="Helicase_C-like"/>
</dbReference>
<dbReference type="Pfam" id="PF24385">
    <property type="entry name" value="DSRM_DHX29"/>
    <property type="match status" value="1"/>
</dbReference>
<dbReference type="CDD" id="cd18791">
    <property type="entry name" value="SF2_C_RHA"/>
    <property type="match status" value="1"/>
</dbReference>
<evidence type="ECO:0000313" key="9">
    <source>
        <dbReference type="EMBL" id="KAK5119101.1"/>
    </source>
</evidence>
<dbReference type="InterPro" id="IPR027417">
    <property type="entry name" value="P-loop_NTPase"/>
</dbReference>
<evidence type="ECO:0000256" key="4">
    <source>
        <dbReference type="ARBA" id="ARBA00022840"/>
    </source>
</evidence>
<dbReference type="FunFam" id="1.20.120.1080:FF:000002">
    <property type="entry name" value="Putative ATP-dependent RNA helicase DHX36"/>
    <property type="match status" value="1"/>
</dbReference>
<evidence type="ECO:0000259" key="8">
    <source>
        <dbReference type="PROSITE" id="PS51194"/>
    </source>
</evidence>
<protein>
    <recommendedName>
        <fullName evidence="11">P-loop containing nucleoside triphosphate hydrolase protein</fullName>
    </recommendedName>
</protein>
<dbReference type="InterPro" id="IPR056328">
    <property type="entry name" value="DSRM_DHX29"/>
</dbReference>
<dbReference type="EMBL" id="JAVRRL010000001">
    <property type="protein sequence ID" value="KAK5119101.1"/>
    <property type="molecule type" value="Genomic_DNA"/>
</dbReference>
<dbReference type="Gene3D" id="3.10.110.10">
    <property type="entry name" value="Ubiquitin Conjugating Enzyme"/>
    <property type="match status" value="1"/>
</dbReference>
<dbReference type="Pfam" id="PF21010">
    <property type="entry name" value="HA2_C"/>
    <property type="match status" value="1"/>
</dbReference>
<dbReference type="Pfam" id="PF00270">
    <property type="entry name" value="DEAD"/>
    <property type="match status" value="1"/>
</dbReference>
<dbReference type="Pfam" id="PF00271">
    <property type="entry name" value="Helicase_C"/>
    <property type="match status" value="1"/>
</dbReference>
<dbReference type="SMART" id="SM00847">
    <property type="entry name" value="HA2"/>
    <property type="match status" value="1"/>
</dbReference>
<dbReference type="PANTHER" id="PTHR18934">
    <property type="entry name" value="ATP-DEPENDENT RNA HELICASE"/>
    <property type="match status" value="1"/>
</dbReference>
<dbReference type="SMART" id="SM00487">
    <property type="entry name" value="DEXDc"/>
    <property type="match status" value="1"/>
</dbReference>
<dbReference type="GO" id="GO:0004386">
    <property type="term" value="F:helicase activity"/>
    <property type="evidence" value="ECO:0007669"/>
    <property type="project" value="UniProtKB-KW"/>
</dbReference>
<dbReference type="PROSITE" id="PS50908">
    <property type="entry name" value="RWD"/>
    <property type="match status" value="1"/>
</dbReference>
<feature type="region of interest" description="Disordered" evidence="5">
    <location>
        <begin position="1"/>
        <end position="34"/>
    </location>
</feature>
<dbReference type="InterPro" id="IPR007502">
    <property type="entry name" value="Helicase-assoc_dom"/>
</dbReference>
<dbReference type="CDD" id="cd17917">
    <property type="entry name" value="DEXHc_RHA-like"/>
    <property type="match status" value="1"/>
</dbReference>
<name>A0AAN7TRI6_9PEZI</name>
<dbReference type="GO" id="GO:0005524">
    <property type="term" value="F:ATP binding"/>
    <property type="evidence" value="ECO:0007669"/>
    <property type="project" value="UniProtKB-KW"/>
</dbReference>
<dbReference type="GO" id="GO:0016787">
    <property type="term" value="F:hydrolase activity"/>
    <property type="evidence" value="ECO:0007669"/>
    <property type="project" value="UniProtKB-KW"/>
</dbReference>
<dbReference type="FunFam" id="3.40.50.300:FF:000868">
    <property type="entry name" value="DEAD/DEAH box helicase, putative"/>
    <property type="match status" value="1"/>
</dbReference>
<dbReference type="Pfam" id="PF07717">
    <property type="entry name" value="OB_NTP_bind"/>
    <property type="match status" value="1"/>
</dbReference>
<dbReference type="InterPro" id="IPR002464">
    <property type="entry name" value="DNA/RNA_helicase_DEAH_CS"/>
</dbReference>
<dbReference type="Proteomes" id="UP001310890">
    <property type="component" value="Unassembled WGS sequence"/>
</dbReference>
<dbReference type="PROSITE" id="PS51192">
    <property type="entry name" value="HELICASE_ATP_BIND_1"/>
    <property type="match status" value="1"/>
</dbReference>
<accession>A0AAN7TRI6</accession>
<feature type="domain" description="Helicase ATP-binding" evidence="7">
    <location>
        <begin position="584"/>
        <end position="760"/>
    </location>
</feature>
<organism evidence="9 10">
    <name type="scientific">Meristemomyces frigidus</name>
    <dbReference type="NCBI Taxonomy" id="1508187"/>
    <lineage>
        <taxon>Eukaryota</taxon>
        <taxon>Fungi</taxon>
        <taxon>Dikarya</taxon>
        <taxon>Ascomycota</taxon>
        <taxon>Pezizomycotina</taxon>
        <taxon>Dothideomycetes</taxon>
        <taxon>Dothideomycetidae</taxon>
        <taxon>Mycosphaerellales</taxon>
        <taxon>Teratosphaeriaceae</taxon>
        <taxon>Meristemomyces</taxon>
    </lineage>
</organism>
<dbReference type="InterPro" id="IPR006575">
    <property type="entry name" value="RWD_dom"/>
</dbReference>